<dbReference type="InterPro" id="IPR004143">
    <property type="entry name" value="BPL_LPL_catalytic"/>
</dbReference>
<dbReference type="GO" id="GO:0009249">
    <property type="term" value="P:protein lipoylation"/>
    <property type="evidence" value="ECO:0007669"/>
    <property type="project" value="UniProtKB-ARBA"/>
</dbReference>
<keyword evidence="5" id="KW-0238">DNA-binding</keyword>
<dbReference type="InterPro" id="IPR004408">
    <property type="entry name" value="Biotin_CoA_COase_ligase"/>
</dbReference>
<dbReference type="PANTHER" id="PTHR12835">
    <property type="entry name" value="BIOTIN PROTEIN LIGASE"/>
    <property type="match status" value="1"/>
</dbReference>
<dbReference type="STRING" id="429009.Adeg_1871"/>
<dbReference type="InterPro" id="IPR045864">
    <property type="entry name" value="aa-tRNA-synth_II/BPL/LPL"/>
</dbReference>
<dbReference type="GO" id="GO:0004077">
    <property type="term" value="F:biotin--[biotin carboxyl-carrier protein] ligase activity"/>
    <property type="evidence" value="ECO:0007669"/>
    <property type="project" value="UniProtKB-UniRule"/>
</dbReference>
<comment type="caution">
    <text evidence="5">Lacks conserved residue(s) required for the propagation of feature annotation.</text>
</comment>
<dbReference type="SUPFAM" id="SSF55681">
    <property type="entry name" value="Class II aaRS and biotin synthetases"/>
    <property type="match status" value="1"/>
</dbReference>
<keyword evidence="5" id="KW-0804">Transcription</keyword>
<sequence>MDDPRLKILEKLKETKGFVSGTQLATELGVSREAVWKQIKLLQAMGFPITAKPRQGYRLEGWPDRLFPAAVLPLLRGKWGRPYYHYPQLQSTNETLKQMAASLPEGAVVVAEEQAGGKGRRGRSWHSPPGGIWFSLLLRPAVHPLALLSLPLVLSLAVVKSLSGFFPELDWALKWPNDILCRGKKLGGVLVEVAAETEQVHWAVAGIGINVNISSFPPELEGRATSLELCRGKKSCRPCLLAAILERAEELYSLWCREGFAPLAKDYQALFLYRGRRVRVEEEGRFWEGKAEGVDDKGRLVLRLDDGSLRLLLGGEVTLREVRNSYEKENCN</sequence>
<dbReference type="CDD" id="cd16442">
    <property type="entry name" value="BPL"/>
    <property type="match status" value="1"/>
</dbReference>
<dbReference type="Gene3D" id="1.10.10.10">
    <property type="entry name" value="Winged helix-like DNA-binding domain superfamily/Winged helix DNA-binding domain"/>
    <property type="match status" value="1"/>
</dbReference>
<dbReference type="Pfam" id="PF08279">
    <property type="entry name" value="HTH_11"/>
    <property type="match status" value="1"/>
</dbReference>
<reference evidence="7 8" key="1">
    <citation type="submission" date="2009-10" db="EMBL/GenBank/DDBJ databases">
        <title>Complete sequence of chromosome of Ammonifex degensii KC4.</title>
        <authorList>
            <consortium name="US DOE Joint Genome Institute"/>
            <person name="Kerfeld C."/>
            <person name="Goodner B."/>
            <person name="Huber H."/>
            <person name="Stetter K."/>
            <person name="Lucas S."/>
            <person name="Copeland A."/>
            <person name="Lapidus A."/>
            <person name="Glavina del Rio T."/>
            <person name="Dalin E."/>
            <person name="Tice H."/>
            <person name="Bruce D."/>
            <person name="Goodwin L."/>
            <person name="Pitluck S."/>
            <person name="Saunders E."/>
            <person name="Brettin T."/>
            <person name="Detter J.C."/>
            <person name="Han C."/>
            <person name="Larimer F."/>
            <person name="Land M."/>
            <person name="Hauser L."/>
            <person name="Kyrpides N."/>
            <person name="Ovchinnikova G."/>
            <person name="Richardson P."/>
        </authorList>
    </citation>
    <scope>NUCLEOTIDE SEQUENCE [LARGE SCALE GENOMIC DNA]</scope>
    <source>
        <strain evidence="8">DSM 10501 / KC4</strain>
    </source>
</reference>
<evidence type="ECO:0000256" key="1">
    <source>
        <dbReference type="ARBA" id="ARBA00022598"/>
    </source>
</evidence>
<evidence type="ECO:0000256" key="5">
    <source>
        <dbReference type="HAMAP-Rule" id="MF_00978"/>
    </source>
</evidence>
<dbReference type="InterPro" id="IPR036388">
    <property type="entry name" value="WH-like_DNA-bd_sf"/>
</dbReference>
<dbReference type="NCBIfam" id="TIGR00121">
    <property type="entry name" value="birA_ligase"/>
    <property type="match status" value="1"/>
</dbReference>
<evidence type="ECO:0000259" key="6">
    <source>
        <dbReference type="PROSITE" id="PS51733"/>
    </source>
</evidence>
<dbReference type="Proteomes" id="UP000002620">
    <property type="component" value="Chromosome"/>
</dbReference>
<protein>
    <recommendedName>
        <fullName evidence="5">Bifunctional ligase/repressor BirA</fullName>
    </recommendedName>
    <alternativeName>
        <fullName evidence="5">Biotin--[acetyl-CoA-carboxylase] ligase</fullName>
        <ecNumber evidence="5">6.3.4.15</ecNumber>
    </alternativeName>
    <alternativeName>
        <fullName evidence="5">Biotin--protein ligase</fullName>
    </alternativeName>
    <alternativeName>
        <fullName evidence="5">Biotin-[acetyl-CoA carboxylase] synthetase</fullName>
    </alternativeName>
</protein>
<evidence type="ECO:0000313" key="8">
    <source>
        <dbReference type="Proteomes" id="UP000002620"/>
    </source>
</evidence>
<feature type="binding site" evidence="5">
    <location>
        <position position="185"/>
    </location>
    <ligand>
        <name>biotin</name>
        <dbReference type="ChEBI" id="CHEBI:57586"/>
    </ligand>
</feature>
<dbReference type="SUPFAM" id="SSF46785">
    <property type="entry name" value="Winged helix' DNA-binding domain"/>
    <property type="match status" value="1"/>
</dbReference>
<name>C9R9H3_AMMDK</name>
<dbReference type="GO" id="GO:0006355">
    <property type="term" value="P:regulation of DNA-templated transcription"/>
    <property type="evidence" value="ECO:0007669"/>
    <property type="project" value="UniProtKB-UniRule"/>
</dbReference>
<keyword evidence="8" id="KW-1185">Reference proteome</keyword>
<feature type="binding site" evidence="5">
    <location>
        <position position="114"/>
    </location>
    <ligand>
        <name>biotin</name>
        <dbReference type="ChEBI" id="CHEBI:57586"/>
    </ligand>
</feature>
<dbReference type="AlphaFoldDB" id="C9R9H3"/>
<dbReference type="EMBL" id="CP001785">
    <property type="protein sequence ID" value="ACX52952.1"/>
    <property type="molecule type" value="Genomic_DNA"/>
</dbReference>
<feature type="binding site" evidence="5">
    <location>
        <begin position="91"/>
        <end position="93"/>
    </location>
    <ligand>
        <name>biotin</name>
        <dbReference type="ChEBI" id="CHEBI:57586"/>
    </ligand>
</feature>
<dbReference type="HOGENOM" id="CLU_051096_0_0_9"/>
<dbReference type="GO" id="GO:0016740">
    <property type="term" value="F:transferase activity"/>
    <property type="evidence" value="ECO:0007669"/>
    <property type="project" value="UniProtKB-ARBA"/>
</dbReference>
<keyword evidence="2 5" id="KW-0547">Nucleotide-binding</keyword>
<dbReference type="PROSITE" id="PS51733">
    <property type="entry name" value="BPL_LPL_CATALYTIC"/>
    <property type="match status" value="1"/>
</dbReference>
<dbReference type="PANTHER" id="PTHR12835:SF5">
    <property type="entry name" value="BIOTIN--PROTEIN LIGASE"/>
    <property type="match status" value="1"/>
</dbReference>
<dbReference type="GO" id="GO:0003677">
    <property type="term" value="F:DNA binding"/>
    <property type="evidence" value="ECO:0007669"/>
    <property type="project" value="UniProtKB-UniRule"/>
</dbReference>
<keyword evidence="1 5" id="KW-0436">Ligase</keyword>
<dbReference type="eggNOG" id="COG0340">
    <property type="taxonomic scope" value="Bacteria"/>
</dbReference>
<dbReference type="HAMAP" id="MF_00978">
    <property type="entry name" value="Bifunct_BirA"/>
    <property type="match status" value="1"/>
</dbReference>
<feature type="DNA-binding region" description="H-T-H motif" evidence="5">
    <location>
        <begin position="21"/>
        <end position="40"/>
    </location>
</feature>
<dbReference type="InterPro" id="IPR013196">
    <property type="entry name" value="HTH_11"/>
</dbReference>
<dbReference type="eggNOG" id="COG1654">
    <property type="taxonomic scope" value="Bacteria"/>
</dbReference>
<dbReference type="Gene3D" id="2.30.30.100">
    <property type="match status" value="1"/>
</dbReference>
<dbReference type="Pfam" id="PF03099">
    <property type="entry name" value="BPL_LplA_LipB"/>
    <property type="match status" value="1"/>
</dbReference>
<dbReference type="RefSeq" id="WP_015739829.1">
    <property type="nucleotide sequence ID" value="NC_013385.1"/>
</dbReference>
<proteinExistence type="inferred from homology"/>
<dbReference type="Pfam" id="PF02237">
    <property type="entry name" value="BPL_C"/>
    <property type="match status" value="1"/>
</dbReference>
<dbReference type="SUPFAM" id="SSF50037">
    <property type="entry name" value="C-terminal domain of transcriptional repressors"/>
    <property type="match status" value="1"/>
</dbReference>
<dbReference type="GO" id="GO:0005737">
    <property type="term" value="C:cytoplasm"/>
    <property type="evidence" value="ECO:0007669"/>
    <property type="project" value="TreeGrafter"/>
</dbReference>
<feature type="domain" description="BPL/LPL catalytic" evidence="6">
    <location>
        <begin position="66"/>
        <end position="256"/>
    </location>
</feature>
<dbReference type="EC" id="6.3.4.15" evidence="5"/>
<comment type="catalytic activity">
    <reaction evidence="5">
        <text>biotin + L-lysyl-[protein] + ATP = N(6)-biotinyl-L-lysyl-[protein] + AMP + diphosphate + H(+)</text>
        <dbReference type="Rhea" id="RHEA:11756"/>
        <dbReference type="Rhea" id="RHEA-COMP:9752"/>
        <dbReference type="Rhea" id="RHEA-COMP:10505"/>
        <dbReference type="ChEBI" id="CHEBI:15378"/>
        <dbReference type="ChEBI" id="CHEBI:29969"/>
        <dbReference type="ChEBI" id="CHEBI:30616"/>
        <dbReference type="ChEBI" id="CHEBI:33019"/>
        <dbReference type="ChEBI" id="CHEBI:57586"/>
        <dbReference type="ChEBI" id="CHEBI:83144"/>
        <dbReference type="ChEBI" id="CHEBI:456215"/>
        <dbReference type="EC" id="6.3.4.15"/>
    </reaction>
</comment>
<comment type="similarity">
    <text evidence="5">Belongs to the biotin--protein ligase family.</text>
</comment>
<evidence type="ECO:0000256" key="2">
    <source>
        <dbReference type="ARBA" id="ARBA00022741"/>
    </source>
</evidence>
<comment type="function">
    <text evidence="5">Acts both as a biotin--[acetyl-CoA-carboxylase] ligase and a repressor.</text>
</comment>
<accession>C9R9H3</accession>
<dbReference type="InterPro" id="IPR008988">
    <property type="entry name" value="Transcriptional_repressor_C"/>
</dbReference>
<keyword evidence="5" id="KW-0678">Repressor</keyword>
<keyword evidence="3 5" id="KW-0067">ATP-binding</keyword>
<dbReference type="InterPro" id="IPR030855">
    <property type="entry name" value="Bifunct_BirA"/>
</dbReference>
<dbReference type="InterPro" id="IPR003142">
    <property type="entry name" value="BPL_C"/>
</dbReference>
<keyword evidence="4 5" id="KW-0092">Biotin</keyword>
<organism evidence="7 8">
    <name type="scientific">Ammonifex degensii (strain DSM 10501 / KC4)</name>
    <dbReference type="NCBI Taxonomy" id="429009"/>
    <lineage>
        <taxon>Bacteria</taxon>
        <taxon>Bacillati</taxon>
        <taxon>Bacillota</taxon>
        <taxon>Clostridia</taxon>
        <taxon>Thermoanaerobacterales</taxon>
        <taxon>Thermoanaerobacteraceae</taxon>
        <taxon>Ammonifex</taxon>
    </lineage>
</organism>
<dbReference type="GO" id="GO:0005524">
    <property type="term" value="F:ATP binding"/>
    <property type="evidence" value="ECO:0007669"/>
    <property type="project" value="UniProtKB-UniRule"/>
</dbReference>
<dbReference type="InterPro" id="IPR036390">
    <property type="entry name" value="WH_DNA-bd_sf"/>
</dbReference>
<dbReference type="KEGG" id="adg:Adeg_1871"/>
<evidence type="ECO:0000313" key="7">
    <source>
        <dbReference type="EMBL" id="ACX52952.1"/>
    </source>
</evidence>
<gene>
    <name evidence="5" type="primary">birA</name>
    <name evidence="7" type="ordered locus">Adeg_1871</name>
</gene>
<keyword evidence="5" id="KW-0805">Transcription regulation</keyword>
<evidence type="ECO:0000256" key="3">
    <source>
        <dbReference type="ARBA" id="ARBA00022840"/>
    </source>
</evidence>
<dbReference type="Gene3D" id="3.30.930.10">
    <property type="entry name" value="Bira Bifunctional Protein, Domain 2"/>
    <property type="match status" value="1"/>
</dbReference>
<dbReference type="OrthoDB" id="9807064at2"/>
<evidence type="ECO:0000256" key="4">
    <source>
        <dbReference type="ARBA" id="ARBA00023267"/>
    </source>
</evidence>